<comment type="caution">
    <text evidence="1">The sequence shown here is derived from an EMBL/GenBank/DDBJ whole genome shotgun (WGS) entry which is preliminary data.</text>
</comment>
<evidence type="ECO:0000313" key="2">
    <source>
        <dbReference type="Proteomes" id="UP000479710"/>
    </source>
</evidence>
<organism evidence="1 2">
    <name type="scientific">Oryza meyeriana var. granulata</name>
    <dbReference type="NCBI Taxonomy" id="110450"/>
    <lineage>
        <taxon>Eukaryota</taxon>
        <taxon>Viridiplantae</taxon>
        <taxon>Streptophyta</taxon>
        <taxon>Embryophyta</taxon>
        <taxon>Tracheophyta</taxon>
        <taxon>Spermatophyta</taxon>
        <taxon>Magnoliopsida</taxon>
        <taxon>Liliopsida</taxon>
        <taxon>Poales</taxon>
        <taxon>Poaceae</taxon>
        <taxon>BOP clade</taxon>
        <taxon>Oryzoideae</taxon>
        <taxon>Oryzeae</taxon>
        <taxon>Oryzinae</taxon>
        <taxon>Oryza</taxon>
        <taxon>Oryza meyeriana</taxon>
    </lineage>
</organism>
<reference evidence="1 2" key="1">
    <citation type="submission" date="2019-11" db="EMBL/GenBank/DDBJ databases">
        <title>Whole genome sequence of Oryza granulata.</title>
        <authorList>
            <person name="Li W."/>
        </authorList>
    </citation>
    <scope>NUCLEOTIDE SEQUENCE [LARGE SCALE GENOMIC DNA]</scope>
    <source>
        <strain evidence="2">cv. Menghai</strain>
        <tissue evidence="1">Leaf</tissue>
    </source>
</reference>
<evidence type="ECO:0000313" key="1">
    <source>
        <dbReference type="EMBL" id="KAF0915358.1"/>
    </source>
</evidence>
<gene>
    <name evidence="1" type="ORF">E2562_035849</name>
</gene>
<accession>A0A6G1DRW6</accession>
<dbReference type="EMBL" id="SPHZ02000006">
    <property type="protein sequence ID" value="KAF0915358.1"/>
    <property type="molecule type" value="Genomic_DNA"/>
</dbReference>
<sequence>MERAAKALEYDPHPLDASLALLRLLAPHSCHHPIARSLLHDLSLHHPLLLPSLLADPHIPSWLLLVLSQSTRPHDAI</sequence>
<dbReference type="AlphaFoldDB" id="A0A6G1DRW6"/>
<name>A0A6G1DRW6_9ORYZ</name>
<protein>
    <recommendedName>
        <fullName evidence="3">CCR4-NOT transcription complex subunit 11</fullName>
    </recommendedName>
</protein>
<proteinExistence type="predicted"/>
<keyword evidence="2" id="KW-1185">Reference proteome</keyword>
<evidence type="ECO:0008006" key="3">
    <source>
        <dbReference type="Google" id="ProtNLM"/>
    </source>
</evidence>
<dbReference type="Proteomes" id="UP000479710">
    <property type="component" value="Unassembled WGS sequence"/>
</dbReference>